<reference evidence="2" key="2">
    <citation type="submission" date="2020-12" db="EMBL/GenBank/DDBJ databases">
        <authorList>
            <person name="Kanost M."/>
        </authorList>
    </citation>
    <scope>NUCLEOTIDE SEQUENCE</scope>
</reference>
<accession>A0A921YML2</accession>
<dbReference type="AlphaFoldDB" id="A0A921YML2"/>
<reference evidence="2" key="1">
    <citation type="journal article" date="2016" name="Insect Biochem. Mol. Biol.">
        <title>Multifaceted biological insights from a draft genome sequence of the tobacco hornworm moth, Manduca sexta.</title>
        <authorList>
            <person name="Kanost M.R."/>
            <person name="Arrese E.L."/>
            <person name="Cao X."/>
            <person name="Chen Y.R."/>
            <person name="Chellapilla S."/>
            <person name="Goldsmith M.R."/>
            <person name="Grosse-Wilde E."/>
            <person name="Heckel D.G."/>
            <person name="Herndon N."/>
            <person name="Jiang H."/>
            <person name="Papanicolaou A."/>
            <person name="Qu J."/>
            <person name="Soulages J.L."/>
            <person name="Vogel H."/>
            <person name="Walters J."/>
            <person name="Waterhouse R.M."/>
            <person name="Ahn S.J."/>
            <person name="Almeida F.C."/>
            <person name="An C."/>
            <person name="Aqrawi P."/>
            <person name="Bretschneider A."/>
            <person name="Bryant W.B."/>
            <person name="Bucks S."/>
            <person name="Chao H."/>
            <person name="Chevignon G."/>
            <person name="Christen J.M."/>
            <person name="Clarke D.F."/>
            <person name="Dittmer N.T."/>
            <person name="Ferguson L.C.F."/>
            <person name="Garavelou S."/>
            <person name="Gordon K.H.J."/>
            <person name="Gunaratna R.T."/>
            <person name="Han Y."/>
            <person name="Hauser F."/>
            <person name="He Y."/>
            <person name="Heidel-Fischer H."/>
            <person name="Hirsh A."/>
            <person name="Hu Y."/>
            <person name="Jiang H."/>
            <person name="Kalra D."/>
            <person name="Klinner C."/>
            <person name="Konig C."/>
            <person name="Kovar C."/>
            <person name="Kroll A.R."/>
            <person name="Kuwar S.S."/>
            <person name="Lee S.L."/>
            <person name="Lehman R."/>
            <person name="Li K."/>
            <person name="Li Z."/>
            <person name="Liang H."/>
            <person name="Lovelace S."/>
            <person name="Lu Z."/>
            <person name="Mansfield J.H."/>
            <person name="McCulloch K.J."/>
            <person name="Mathew T."/>
            <person name="Morton B."/>
            <person name="Muzny D.M."/>
            <person name="Neunemann D."/>
            <person name="Ongeri F."/>
            <person name="Pauchet Y."/>
            <person name="Pu L.L."/>
            <person name="Pyrousis I."/>
            <person name="Rao X.J."/>
            <person name="Redding A."/>
            <person name="Roesel C."/>
            <person name="Sanchez-Gracia A."/>
            <person name="Schaack S."/>
            <person name="Shukla A."/>
            <person name="Tetreau G."/>
            <person name="Wang Y."/>
            <person name="Xiong G.H."/>
            <person name="Traut W."/>
            <person name="Walsh T.K."/>
            <person name="Worley K.C."/>
            <person name="Wu D."/>
            <person name="Wu W."/>
            <person name="Wu Y.Q."/>
            <person name="Zhang X."/>
            <person name="Zou Z."/>
            <person name="Zucker H."/>
            <person name="Briscoe A.D."/>
            <person name="Burmester T."/>
            <person name="Clem R.J."/>
            <person name="Feyereisen R."/>
            <person name="Grimmelikhuijzen C.J.P."/>
            <person name="Hamodrakas S.J."/>
            <person name="Hansson B.S."/>
            <person name="Huguet E."/>
            <person name="Jermiin L.S."/>
            <person name="Lan Q."/>
            <person name="Lehman H.K."/>
            <person name="Lorenzen M."/>
            <person name="Merzendorfer H."/>
            <person name="Michalopoulos I."/>
            <person name="Morton D.B."/>
            <person name="Muthukrishnan S."/>
            <person name="Oakeshott J.G."/>
            <person name="Palmer W."/>
            <person name="Park Y."/>
            <person name="Passarelli A.L."/>
            <person name="Rozas J."/>
            <person name="Schwartz L.M."/>
            <person name="Smith W."/>
            <person name="Southgate A."/>
            <person name="Vilcinskas A."/>
            <person name="Vogt R."/>
            <person name="Wang P."/>
            <person name="Werren J."/>
            <person name="Yu X.Q."/>
            <person name="Zhou J.J."/>
            <person name="Brown S.J."/>
            <person name="Scherer S.E."/>
            <person name="Richards S."/>
            <person name="Blissard G.W."/>
        </authorList>
    </citation>
    <scope>NUCLEOTIDE SEQUENCE</scope>
</reference>
<feature type="transmembrane region" description="Helical" evidence="1">
    <location>
        <begin position="126"/>
        <end position="146"/>
    </location>
</feature>
<protein>
    <submittedName>
        <fullName evidence="2">Uncharacterized protein</fullName>
    </submittedName>
</protein>
<keyword evidence="1" id="KW-0812">Transmembrane</keyword>
<evidence type="ECO:0000313" key="2">
    <source>
        <dbReference type="EMBL" id="KAG6441407.1"/>
    </source>
</evidence>
<organism evidence="2 3">
    <name type="scientific">Manduca sexta</name>
    <name type="common">Tobacco hawkmoth</name>
    <name type="synonym">Tobacco hornworm</name>
    <dbReference type="NCBI Taxonomy" id="7130"/>
    <lineage>
        <taxon>Eukaryota</taxon>
        <taxon>Metazoa</taxon>
        <taxon>Ecdysozoa</taxon>
        <taxon>Arthropoda</taxon>
        <taxon>Hexapoda</taxon>
        <taxon>Insecta</taxon>
        <taxon>Pterygota</taxon>
        <taxon>Neoptera</taxon>
        <taxon>Endopterygota</taxon>
        <taxon>Lepidoptera</taxon>
        <taxon>Glossata</taxon>
        <taxon>Ditrysia</taxon>
        <taxon>Bombycoidea</taxon>
        <taxon>Sphingidae</taxon>
        <taxon>Sphinginae</taxon>
        <taxon>Sphingini</taxon>
        <taxon>Manduca</taxon>
    </lineage>
</organism>
<keyword evidence="3" id="KW-1185">Reference proteome</keyword>
<name>A0A921YML2_MANSE</name>
<dbReference type="Proteomes" id="UP000791440">
    <property type="component" value="Unassembled WGS sequence"/>
</dbReference>
<evidence type="ECO:0000313" key="3">
    <source>
        <dbReference type="Proteomes" id="UP000791440"/>
    </source>
</evidence>
<feature type="transmembrane region" description="Helical" evidence="1">
    <location>
        <begin position="60"/>
        <end position="86"/>
    </location>
</feature>
<feature type="transmembrane region" description="Helical" evidence="1">
    <location>
        <begin position="21"/>
        <end position="40"/>
    </location>
</feature>
<sequence>MSLIDKLPTVEKCCLCINLKCGTILIAILGMFSVGIGAARLLTHDCLAAERGTLANVIKIYAYAVAVVQILLLITSIILIIGVIIGNRTTATWFIYAGFAAIIVLVIGVILLIVNRLVSSLCPLPLIEIISSIVTCLVWIYFIAVVKSYQSEM</sequence>
<comment type="caution">
    <text evidence="2">The sequence shown here is derived from an EMBL/GenBank/DDBJ whole genome shotgun (WGS) entry which is preliminary data.</text>
</comment>
<proteinExistence type="predicted"/>
<feature type="transmembrane region" description="Helical" evidence="1">
    <location>
        <begin position="93"/>
        <end position="114"/>
    </location>
</feature>
<keyword evidence="1" id="KW-0472">Membrane</keyword>
<gene>
    <name evidence="2" type="ORF">O3G_MSEX001786</name>
</gene>
<keyword evidence="1" id="KW-1133">Transmembrane helix</keyword>
<dbReference type="EMBL" id="JH668285">
    <property type="protein sequence ID" value="KAG6441407.1"/>
    <property type="molecule type" value="Genomic_DNA"/>
</dbReference>
<evidence type="ECO:0000256" key="1">
    <source>
        <dbReference type="SAM" id="Phobius"/>
    </source>
</evidence>